<protein>
    <recommendedName>
        <fullName evidence="15 16">Biotin synthase</fullName>
        <ecNumber evidence="4 16">2.8.1.6</ecNumber>
    </recommendedName>
</protein>
<evidence type="ECO:0000256" key="10">
    <source>
        <dbReference type="ARBA" id="ARBA00022756"/>
    </source>
</evidence>
<dbReference type="SMART" id="SM00876">
    <property type="entry name" value="BATS"/>
    <property type="match status" value="1"/>
</dbReference>
<dbReference type="Pfam" id="PF06968">
    <property type="entry name" value="BATS"/>
    <property type="match status" value="1"/>
</dbReference>
<comment type="cofactor">
    <cofactor evidence="17">
        <name>[2Fe-2S] cluster</name>
        <dbReference type="ChEBI" id="CHEBI:190135"/>
    </cofactor>
    <text evidence="17">Binds 1 [2Fe-2S] cluster. The cluster is coordinated with 3 cysteines and 1 arginine.</text>
</comment>
<evidence type="ECO:0000256" key="2">
    <source>
        <dbReference type="ARBA" id="ARBA00010765"/>
    </source>
</evidence>
<evidence type="ECO:0000256" key="16">
    <source>
        <dbReference type="HAMAP-Rule" id="MF_01694"/>
    </source>
</evidence>
<comment type="similarity">
    <text evidence="2 16">Belongs to the radical SAM superfamily. Biotin synthase family.</text>
</comment>
<dbReference type="RefSeq" id="WP_177720363.1">
    <property type="nucleotide sequence ID" value="NZ_JACRSQ010000007.1"/>
</dbReference>
<evidence type="ECO:0000256" key="8">
    <source>
        <dbReference type="ARBA" id="ARBA00022714"/>
    </source>
</evidence>
<keyword evidence="7 16" id="KW-0949">S-adenosyl-L-methionine</keyword>
<dbReference type="GO" id="GO:0051537">
    <property type="term" value="F:2 iron, 2 sulfur cluster binding"/>
    <property type="evidence" value="ECO:0007669"/>
    <property type="project" value="UniProtKB-KW"/>
</dbReference>
<dbReference type="NCBIfam" id="TIGR00433">
    <property type="entry name" value="bioB"/>
    <property type="match status" value="1"/>
</dbReference>
<feature type="binding site" evidence="16 17">
    <location>
        <position position="64"/>
    </location>
    <ligand>
        <name>[4Fe-4S] cluster</name>
        <dbReference type="ChEBI" id="CHEBI:49883"/>
        <note>4Fe-4S-S-AdoMet</note>
    </ligand>
</feature>
<proteinExistence type="inferred from homology"/>
<evidence type="ECO:0000256" key="5">
    <source>
        <dbReference type="ARBA" id="ARBA00022485"/>
    </source>
</evidence>
<keyword evidence="11 16" id="KW-0408">Iron</keyword>
<evidence type="ECO:0000256" key="15">
    <source>
        <dbReference type="ARBA" id="ARBA00070199"/>
    </source>
</evidence>
<dbReference type="InterPro" id="IPR010722">
    <property type="entry name" value="BATS_dom"/>
</dbReference>
<evidence type="ECO:0000256" key="1">
    <source>
        <dbReference type="ARBA" id="ARBA00004942"/>
    </source>
</evidence>
<dbReference type="PANTHER" id="PTHR22976">
    <property type="entry name" value="BIOTIN SYNTHASE"/>
    <property type="match status" value="1"/>
</dbReference>
<dbReference type="GO" id="GO:0051539">
    <property type="term" value="F:4 iron, 4 sulfur cluster binding"/>
    <property type="evidence" value="ECO:0007669"/>
    <property type="project" value="UniProtKB-KW"/>
</dbReference>
<dbReference type="PANTHER" id="PTHR22976:SF2">
    <property type="entry name" value="BIOTIN SYNTHASE, MITOCHONDRIAL"/>
    <property type="match status" value="1"/>
</dbReference>
<keyword evidence="5 16" id="KW-0004">4Fe-4S</keyword>
<keyword evidence="20" id="KW-1185">Reference proteome</keyword>
<feature type="binding site" evidence="16 17">
    <location>
        <position position="196"/>
    </location>
    <ligand>
        <name>[2Fe-2S] cluster</name>
        <dbReference type="ChEBI" id="CHEBI:190135"/>
    </ligand>
</feature>
<dbReference type="SFLD" id="SFLDS00029">
    <property type="entry name" value="Radical_SAM"/>
    <property type="match status" value="1"/>
</dbReference>
<gene>
    <name evidence="16 19" type="primary">bioB</name>
    <name evidence="19" type="ORF">H8730_06305</name>
</gene>
<evidence type="ECO:0000256" key="7">
    <source>
        <dbReference type="ARBA" id="ARBA00022691"/>
    </source>
</evidence>
<sequence length="321" mass="35354">MVTTLKNKVLQGQLPVKEELLSLCDAPLEELCAAADEIRDYFCSNTFDLCTIINGKSGRCTEDCKYCAQSAFYHTCIEEYPLKSQEEILSLAKYNEARGVLRYSIVTSGRCLNDHEIDQVCDAIRVIKRETRLEVCVSLGLLSKDQYRELKNAGVTRVHNNLETSRKNFPTICTTHTYDDKIAAIKAAMEAGLDVCSGGIMGLGETMEDRIDMVLAIRELGIASIPVNLLNAIPGTPCENSRRITQDEMRRIVAIFRFAVPHASIRLAGGRGLLADRGEKCFKSGANAAISGDMLTTSGISIENDMKILAKLGYKVEVKNG</sequence>
<dbReference type="FunFam" id="3.20.20.70:FF:000026">
    <property type="entry name" value="Biotin synthase"/>
    <property type="match status" value="1"/>
</dbReference>
<keyword evidence="12 16" id="KW-0411">Iron-sulfur</keyword>
<dbReference type="SFLD" id="SFLDG01060">
    <property type="entry name" value="BATS_domain_containing"/>
    <property type="match status" value="1"/>
</dbReference>
<dbReference type="InterPro" id="IPR013785">
    <property type="entry name" value="Aldolase_TIM"/>
</dbReference>
<dbReference type="AlphaFoldDB" id="A0A926DTS0"/>
<dbReference type="InterPro" id="IPR006638">
    <property type="entry name" value="Elp3/MiaA/NifB-like_rSAM"/>
</dbReference>
<feature type="binding site" evidence="16 17">
    <location>
        <position position="266"/>
    </location>
    <ligand>
        <name>[2Fe-2S] cluster</name>
        <dbReference type="ChEBI" id="CHEBI:190135"/>
    </ligand>
</feature>
<dbReference type="SUPFAM" id="SSF102114">
    <property type="entry name" value="Radical SAM enzymes"/>
    <property type="match status" value="1"/>
</dbReference>
<feature type="binding site" evidence="16 17">
    <location>
        <position position="104"/>
    </location>
    <ligand>
        <name>[2Fe-2S] cluster</name>
        <dbReference type="ChEBI" id="CHEBI:190135"/>
    </ligand>
</feature>
<dbReference type="SMART" id="SM00729">
    <property type="entry name" value="Elp3"/>
    <property type="match status" value="1"/>
</dbReference>
<keyword evidence="6 16" id="KW-0808">Transferase</keyword>
<evidence type="ECO:0000256" key="17">
    <source>
        <dbReference type="PIRSR" id="PIRSR001619-1"/>
    </source>
</evidence>
<keyword evidence="8 16" id="KW-0001">2Fe-2S</keyword>
<evidence type="ECO:0000256" key="12">
    <source>
        <dbReference type="ARBA" id="ARBA00023014"/>
    </source>
</evidence>
<evidence type="ECO:0000259" key="18">
    <source>
        <dbReference type="PROSITE" id="PS51918"/>
    </source>
</evidence>
<comment type="caution">
    <text evidence="19">The sequence shown here is derived from an EMBL/GenBank/DDBJ whole genome shotgun (WGS) entry which is preliminary data.</text>
</comment>
<comment type="cofactor">
    <cofactor evidence="16">
        <name>[2Fe-2S] cluster</name>
        <dbReference type="ChEBI" id="CHEBI:190135"/>
    </cofactor>
    <text evidence="16">Binds 1 [2Fe-2S] cluster. The cluster is coordinated with 3 cysteines and 1 arginine.</text>
</comment>
<dbReference type="EMBL" id="JACRSQ010000007">
    <property type="protein sequence ID" value="MBC8543150.1"/>
    <property type="molecule type" value="Genomic_DNA"/>
</dbReference>
<dbReference type="GO" id="GO:0009102">
    <property type="term" value="P:biotin biosynthetic process"/>
    <property type="evidence" value="ECO:0007669"/>
    <property type="project" value="UniProtKB-UniRule"/>
</dbReference>
<evidence type="ECO:0000256" key="4">
    <source>
        <dbReference type="ARBA" id="ARBA00012236"/>
    </source>
</evidence>
<dbReference type="HAMAP" id="MF_01694">
    <property type="entry name" value="BioB"/>
    <property type="match status" value="1"/>
</dbReference>
<evidence type="ECO:0000256" key="14">
    <source>
        <dbReference type="ARBA" id="ARBA00057568"/>
    </source>
</evidence>
<dbReference type="InterPro" id="IPR002684">
    <property type="entry name" value="Biotin_synth/BioAB"/>
</dbReference>
<dbReference type="InterPro" id="IPR058240">
    <property type="entry name" value="rSAM_sf"/>
</dbReference>
<dbReference type="SFLD" id="SFLDG01278">
    <property type="entry name" value="biotin_synthase_like"/>
    <property type="match status" value="1"/>
</dbReference>
<dbReference type="Proteomes" id="UP000657006">
    <property type="component" value="Unassembled WGS sequence"/>
</dbReference>
<dbReference type="InterPro" id="IPR007197">
    <property type="entry name" value="rSAM"/>
</dbReference>
<evidence type="ECO:0000256" key="13">
    <source>
        <dbReference type="ARBA" id="ARBA00051157"/>
    </source>
</evidence>
<evidence type="ECO:0000256" key="3">
    <source>
        <dbReference type="ARBA" id="ARBA00011738"/>
    </source>
</evidence>
<comment type="cofactor">
    <cofactor evidence="16 17">
        <name>[4Fe-4S] cluster</name>
        <dbReference type="ChEBI" id="CHEBI:49883"/>
    </cofactor>
    <text evidence="16 17">Binds 1 [4Fe-4S] cluster. The cluster is coordinated with 3 cysteines and an exchangeable S-adenosyl-L-methionine.</text>
</comment>
<evidence type="ECO:0000313" key="19">
    <source>
        <dbReference type="EMBL" id="MBC8543150.1"/>
    </source>
</evidence>
<dbReference type="CDD" id="cd01335">
    <property type="entry name" value="Radical_SAM"/>
    <property type="match status" value="1"/>
</dbReference>
<dbReference type="PIRSF" id="PIRSF001619">
    <property type="entry name" value="Biotin_synth"/>
    <property type="match status" value="1"/>
</dbReference>
<dbReference type="GO" id="GO:0004076">
    <property type="term" value="F:biotin synthase activity"/>
    <property type="evidence" value="ECO:0007669"/>
    <property type="project" value="UniProtKB-UniRule"/>
</dbReference>
<accession>A0A926DTS0</accession>
<dbReference type="EC" id="2.8.1.6" evidence="4 16"/>
<evidence type="ECO:0000256" key="11">
    <source>
        <dbReference type="ARBA" id="ARBA00023004"/>
    </source>
</evidence>
<feature type="binding site" evidence="16 17">
    <location>
        <position position="60"/>
    </location>
    <ligand>
        <name>[4Fe-4S] cluster</name>
        <dbReference type="ChEBI" id="CHEBI:49883"/>
        <note>4Fe-4S-S-AdoMet</note>
    </ligand>
</feature>
<organism evidence="19 20">
    <name type="scientific">Bianquea renquensis</name>
    <dbReference type="NCBI Taxonomy" id="2763661"/>
    <lineage>
        <taxon>Bacteria</taxon>
        <taxon>Bacillati</taxon>
        <taxon>Bacillota</taxon>
        <taxon>Clostridia</taxon>
        <taxon>Eubacteriales</taxon>
        <taxon>Bianqueaceae</taxon>
        <taxon>Bianquea</taxon>
    </lineage>
</organism>
<dbReference type="GO" id="GO:0005506">
    <property type="term" value="F:iron ion binding"/>
    <property type="evidence" value="ECO:0007669"/>
    <property type="project" value="UniProtKB-UniRule"/>
</dbReference>
<evidence type="ECO:0000256" key="9">
    <source>
        <dbReference type="ARBA" id="ARBA00022723"/>
    </source>
</evidence>
<keyword evidence="9 16" id="KW-0479">Metal-binding</keyword>
<feature type="binding site" evidence="16 17">
    <location>
        <position position="67"/>
    </location>
    <ligand>
        <name>[4Fe-4S] cluster</name>
        <dbReference type="ChEBI" id="CHEBI:49883"/>
        <note>4Fe-4S-S-AdoMet</note>
    </ligand>
</feature>
<comment type="catalytic activity">
    <reaction evidence="13 16">
        <text>(4R,5S)-dethiobiotin + (sulfur carrier)-SH + 2 reduced [2Fe-2S]-[ferredoxin] + 2 S-adenosyl-L-methionine = (sulfur carrier)-H + biotin + 2 5'-deoxyadenosine + 2 L-methionine + 2 oxidized [2Fe-2S]-[ferredoxin]</text>
        <dbReference type="Rhea" id="RHEA:22060"/>
        <dbReference type="Rhea" id="RHEA-COMP:10000"/>
        <dbReference type="Rhea" id="RHEA-COMP:10001"/>
        <dbReference type="Rhea" id="RHEA-COMP:14737"/>
        <dbReference type="Rhea" id="RHEA-COMP:14739"/>
        <dbReference type="ChEBI" id="CHEBI:17319"/>
        <dbReference type="ChEBI" id="CHEBI:29917"/>
        <dbReference type="ChEBI" id="CHEBI:33737"/>
        <dbReference type="ChEBI" id="CHEBI:33738"/>
        <dbReference type="ChEBI" id="CHEBI:57586"/>
        <dbReference type="ChEBI" id="CHEBI:57844"/>
        <dbReference type="ChEBI" id="CHEBI:59789"/>
        <dbReference type="ChEBI" id="CHEBI:64428"/>
        <dbReference type="ChEBI" id="CHEBI:149473"/>
        <dbReference type="EC" id="2.8.1.6"/>
    </reaction>
</comment>
<evidence type="ECO:0000313" key="20">
    <source>
        <dbReference type="Proteomes" id="UP000657006"/>
    </source>
</evidence>
<feature type="binding site" evidence="16 17">
    <location>
        <position position="136"/>
    </location>
    <ligand>
        <name>[2Fe-2S] cluster</name>
        <dbReference type="ChEBI" id="CHEBI:190135"/>
    </ligand>
</feature>
<dbReference type="Pfam" id="PF04055">
    <property type="entry name" value="Radical_SAM"/>
    <property type="match status" value="1"/>
</dbReference>
<feature type="domain" description="Radical SAM core" evidence="18">
    <location>
        <begin position="42"/>
        <end position="271"/>
    </location>
</feature>
<evidence type="ECO:0000256" key="6">
    <source>
        <dbReference type="ARBA" id="ARBA00022679"/>
    </source>
</evidence>
<name>A0A926DTS0_9FIRM</name>
<keyword evidence="10 16" id="KW-0093">Biotin biosynthesis</keyword>
<reference evidence="19" key="1">
    <citation type="submission" date="2020-08" db="EMBL/GenBank/DDBJ databases">
        <title>Genome public.</title>
        <authorList>
            <person name="Liu C."/>
            <person name="Sun Q."/>
        </authorList>
    </citation>
    <scope>NUCLEOTIDE SEQUENCE</scope>
    <source>
        <strain evidence="19">NSJ-32</strain>
    </source>
</reference>
<dbReference type="InterPro" id="IPR024177">
    <property type="entry name" value="Biotin_synthase"/>
</dbReference>
<comment type="subunit">
    <text evidence="3 16">Homodimer.</text>
</comment>
<comment type="function">
    <text evidence="14 16">Catalyzes the conversion of dethiobiotin (DTB) to biotin by the insertion of a sulfur atom into dethiobiotin via a radical-based mechanism.</text>
</comment>
<comment type="pathway">
    <text evidence="1 16">Cofactor biosynthesis; biotin biosynthesis; biotin from 7,8-diaminononanoate: step 2/2.</text>
</comment>
<dbReference type="Gene3D" id="3.20.20.70">
    <property type="entry name" value="Aldolase class I"/>
    <property type="match status" value="1"/>
</dbReference>
<dbReference type="PROSITE" id="PS51918">
    <property type="entry name" value="RADICAL_SAM"/>
    <property type="match status" value="1"/>
</dbReference>